<gene>
    <name evidence="2" type="ORF">ETAA8_31270</name>
</gene>
<protein>
    <submittedName>
        <fullName evidence="2">Uncharacterized protein</fullName>
    </submittedName>
</protein>
<evidence type="ECO:0000313" key="3">
    <source>
        <dbReference type="Proteomes" id="UP000315017"/>
    </source>
</evidence>
<dbReference type="Proteomes" id="UP000315017">
    <property type="component" value="Chromosome"/>
</dbReference>
<reference evidence="2 3" key="1">
    <citation type="submission" date="2019-02" db="EMBL/GenBank/DDBJ databases">
        <title>Deep-cultivation of Planctomycetes and their phenomic and genomic characterization uncovers novel biology.</title>
        <authorList>
            <person name="Wiegand S."/>
            <person name="Jogler M."/>
            <person name="Boedeker C."/>
            <person name="Pinto D."/>
            <person name="Vollmers J."/>
            <person name="Rivas-Marin E."/>
            <person name="Kohn T."/>
            <person name="Peeters S.H."/>
            <person name="Heuer A."/>
            <person name="Rast P."/>
            <person name="Oberbeckmann S."/>
            <person name="Bunk B."/>
            <person name="Jeske O."/>
            <person name="Meyerdierks A."/>
            <person name="Storesund J.E."/>
            <person name="Kallscheuer N."/>
            <person name="Luecker S."/>
            <person name="Lage O.M."/>
            <person name="Pohl T."/>
            <person name="Merkel B.J."/>
            <person name="Hornburger P."/>
            <person name="Mueller R.-W."/>
            <person name="Bruemmer F."/>
            <person name="Labrenz M."/>
            <person name="Spormann A.M."/>
            <person name="Op den Camp H."/>
            <person name="Overmann J."/>
            <person name="Amann R."/>
            <person name="Jetten M.S.M."/>
            <person name="Mascher T."/>
            <person name="Medema M.H."/>
            <person name="Devos D.P."/>
            <person name="Kaster A.-K."/>
            <person name="Ovreas L."/>
            <person name="Rohde M."/>
            <person name="Galperin M.Y."/>
            <person name="Jogler C."/>
        </authorList>
    </citation>
    <scope>NUCLEOTIDE SEQUENCE [LARGE SCALE GENOMIC DNA]</scope>
    <source>
        <strain evidence="2 3">ETA_A8</strain>
    </source>
</reference>
<sequence length="109" mass="12364">MKLSNVIRQLIRSRRKFQMADGPGGVKKDALPSFAASNPAPSRSAIFGKKHMDHVCKEYMDHYHKERNALAIKPRTRNSTQPVESLPMNEIRCTQRLAVLLKSYGRKSA</sequence>
<proteinExistence type="predicted"/>
<keyword evidence="3" id="KW-1185">Reference proteome</keyword>
<organism evidence="2 3">
    <name type="scientific">Anatilimnocola aggregata</name>
    <dbReference type="NCBI Taxonomy" id="2528021"/>
    <lineage>
        <taxon>Bacteria</taxon>
        <taxon>Pseudomonadati</taxon>
        <taxon>Planctomycetota</taxon>
        <taxon>Planctomycetia</taxon>
        <taxon>Pirellulales</taxon>
        <taxon>Pirellulaceae</taxon>
        <taxon>Anatilimnocola</taxon>
    </lineage>
</organism>
<dbReference type="EMBL" id="CP036274">
    <property type="protein sequence ID" value="QDU28035.1"/>
    <property type="molecule type" value="Genomic_DNA"/>
</dbReference>
<accession>A0A517YCR6</accession>
<dbReference type="KEGG" id="aagg:ETAA8_31270"/>
<evidence type="ECO:0000256" key="1">
    <source>
        <dbReference type="SAM" id="MobiDB-lite"/>
    </source>
</evidence>
<name>A0A517YCR6_9BACT</name>
<feature type="region of interest" description="Disordered" evidence="1">
    <location>
        <begin position="19"/>
        <end position="45"/>
    </location>
</feature>
<evidence type="ECO:0000313" key="2">
    <source>
        <dbReference type="EMBL" id="QDU28035.1"/>
    </source>
</evidence>
<dbReference type="AlphaFoldDB" id="A0A517YCR6"/>